<dbReference type="Proteomes" id="UP000255036">
    <property type="component" value="Unassembled WGS sequence"/>
</dbReference>
<dbReference type="OrthoDB" id="9795981at2"/>
<feature type="domain" description="Periplasmic binding protein" evidence="4">
    <location>
        <begin position="28"/>
        <end position="270"/>
    </location>
</feature>
<evidence type="ECO:0000313" key="5">
    <source>
        <dbReference type="EMBL" id="RDU24517.1"/>
    </source>
</evidence>
<keyword evidence="3" id="KW-0732">Signal</keyword>
<dbReference type="RefSeq" id="WP_115480750.1">
    <property type="nucleotide sequence ID" value="NZ_QRCT01000012.1"/>
</dbReference>
<sequence>MNALEENIIDQNPKESYVFGGTFRRLINPFFTNIYYGIKRIVDENGDTIIPFDADVDQEVQNKQIEEMIERGVDGIFVAPVYSEKVEPAIKAANEAGIPVFIVDLPLKDETLAVSTITSDNNKLGELIADDIMSRMDSAKILILDYPYISTTHDRVIRIIDRLKEKTEYEVIIKNLGKQDYEYVRNIIKDAIKENPDINVVVPTFDIAVLGAIAGLRDIGKEKDVIVYGIDGAPLIKNMVKEGKMIATTTQLPIEMGMTAAETAYAYLEGYPVTKKIIIPVALITKENLAEFADTYIED</sequence>
<keyword evidence="6" id="KW-1185">Reference proteome</keyword>
<accession>A0A371AY84</accession>
<dbReference type="SUPFAM" id="SSF53822">
    <property type="entry name" value="Periplasmic binding protein-like I"/>
    <property type="match status" value="1"/>
</dbReference>
<protein>
    <submittedName>
        <fullName evidence="5">Sugar ABC transporter substrate-binding protein</fullName>
    </submittedName>
</protein>
<proteinExistence type="inferred from homology"/>
<evidence type="ECO:0000256" key="2">
    <source>
        <dbReference type="ARBA" id="ARBA00007639"/>
    </source>
</evidence>
<name>A0A371AY84_9FIRM</name>
<dbReference type="AlphaFoldDB" id="A0A371AY84"/>
<dbReference type="InterPro" id="IPR025997">
    <property type="entry name" value="SBP_2_dom"/>
</dbReference>
<dbReference type="PANTHER" id="PTHR46847">
    <property type="entry name" value="D-ALLOSE-BINDING PERIPLASMIC PROTEIN-RELATED"/>
    <property type="match status" value="1"/>
</dbReference>
<organism evidence="5 6">
    <name type="scientific">Anaerosacchariphilus polymeriproducens</name>
    <dbReference type="NCBI Taxonomy" id="1812858"/>
    <lineage>
        <taxon>Bacteria</taxon>
        <taxon>Bacillati</taxon>
        <taxon>Bacillota</taxon>
        <taxon>Clostridia</taxon>
        <taxon>Lachnospirales</taxon>
        <taxon>Lachnospiraceae</taxon>
        <taxon>Anaerosacchariphilus</taxon>
    </lineage>
</organism>
<comment type="caution">
    <text evidence="5">The sequence shown here is derived from an EMBL/GenBank/DDBJ whole genome shotgun (WGS) entry which is preliminary data.</text>
</comment>
<comment type="similarity">
    <text evidence="2">Belongs to the bacterial solute-binding protein 2 family.</text>
</comment>
<gene>
    <name evidence="5" type="ORF">DWV06_03375</name>
</gene>
<dbReference type="GO" id="GO:0030313">
    <property type="term" value="C:cell envelope"/>
    <property type="evidence" value="ECO:0007669"/>
    <property type="project" value="UniProtKB-SubCell"/>
</dbReference>
<dbReference type="Gene3D" id="3.40.50.2300">
    <property type="match status" value="2"/>
</dbReference>
<evidence type="ECO:0000256" key="1">
    <source>
        <dbReference type="ARBA" id="ARBA00004196"/>
    </source>
</evidence>
<dbReference type="GO" id="GO:0030246">
    <property type="term" value="F:carbohydrate binding"/>
    <property type="evidence" value="ECO:0007669"/>
    <property type="project" value="UniProtKB-ARBA"/>
</dbReference>
<evidence type="ECO:0000259" key="4">
    <source>
        <dbReference type="Pfam" id="PF13407"/>
    </source>
</evidence>
<dbReference type="Pfam" id="PF13407">
    <property type="entry name" value="Peripla_BP_4"/>
    <property type="match status" value="1"/>
</dbReference>
<comment type="subcellular location">
    <subcellularLocation>
        <location evidence="1">Cell envelope</location>
    </subcellularLocation>
</comment>
<reference evidence="5 6" key="1">
    <citation type="submission" date="2018-07" db="EMBL/GenBank/DDBJ databases">
        <title>Anaerosacharophilus polymeroproducens gen. nov. sp. nov., an anaerobic bacterium isolated from salt field.</title>
        <authorList>
            <person name="Kim W."/>
            <person name="Yang S.-H."/>
            <person name="Oh J."/>
            <person name="Lee J.-H."/>
            <person name="Kwon K.K."/>
        </authorList>
    </citation>
    <scope>NUCLEOTIDE SEQUENCE [LARGE SCALE GENOMIC DNA]</scope>
    <source>
        <strain evidence="5 6">MCWD5</strain>
    </source>
</reference>
<dbReference type="PANTHER" id="PTHR46847:SF1">
    <property type="entry name" value="D-ALLOSE-BINDING PERIPLASMIC PROTEIN-RELATED"/>
    <property type="match status" value="1"/>
</dbReference>
<evidence type="ECO:0000256" key="3">
    <source>
        <dbReference type="ARBA" id="ARBA00022729"/>
    </source>
</evidence>
<dbReference type="InterPro" id="IPR028082">
    <property type="entry name" value="Peripla_BP_I"/>
</dbReference>
<dbReference type="EMBL" id="QRCT01000012">
    <property type="protein sequence ID" value="RDU24517.1"/>
    <property type="molecule type" value="Genomic_DNA"/>
</dbReference>
<evidence type="ECO:0000313" key="6">
    <source>
        <dbReference type="Proteomes" id="UP000255036"/>
    </source>
</evidence>